<dbReference type="AlphaFoldDB" id="A0A6L2KIS8"/>
<name>A0A6L2KIS8_TANCI</name>
<dbReference type="EMBL" id="BKCJ010002344">
    <property type="protein sequence ID" value="GEU47925.1"/>
    <property type="molecule type" value="Genomic_DNA"/>
</dbReference>
<proteinExistence type="predicted"/>
<protein>
    <recommendedName>
        <fullName evidence="2">Reverse transcriptase domain-containing protein</fullName>
    </recommendedName>
</protein>
<comment type="caution">
    <text evidence="1">The sequence shown here is derived from an EMBL/GenBank/DDBJ whole genome shotgun (WGS) entry which is preliminary data.</text>
</comment>
<organism evidence="1">
    <name type="scientific">Tanacetum cinerariifolium</name>
    <name type="common">Dalmatian daisy</name>
    <name type="synonym">Chrysanthemum cinerariifolium</name>
    <dbReference type="NCBI Taxonomy" id="118510"/>
    <lineage>
        <taxon>Eukaryota</taxon>
        <taxon>Viridiplantae</taxon>
        <taxon>Streptophyta</taxon>
        <taxon>Embryophyta</taxon>
        <taxon>Tracheophyta</taxon>
        <taxon>Spermatophyta</taxon>
        <taxon>Magnoliopsida</taxon>
        <taxon>eudicotyledons</taxon>
        <taxon>Gunneridae</taxon>
        <taxon>Pentapetalae</taxon>
        <taxon>asterids</taxon>
        <taxon>campanulids</taxon>
        <taxon>Asterales</taxon>
        <taxon>Asteraceae</taxon>
        <taxon>Asteroideae</taxon>
        <taxon>Anthemideae</taxon>
        <taxon>Anthemidinae</taxon>
        <taxon>Tanacetum</taxon>
    </lineage>
</organism>
<evidence type="ECO:0000313" key="1">
    <source>
        <dbReference type="EMBL" id="GEU47925.1"/>
    </source>
</evidence>
<evidence type="ECO:0008006" key="2">
    <source>
        <dbReference type="Google" id="ProtNLM"/>
    </source>
</evidence>
<sequence>MNDSMIELRETFQAWLQQQVVNLDSYTSEPSQCRKIPIYYDDDDDEESSTPLRDIIISKLPPCISITPVLSTEDPKDSLIMGDEHLDTIPEKESNEFIKSGIENLVLSPSESEDISDGECDFPLCDDFPKSHLVTFSNPLFDIDNDFTASNDESFFKEDVPMENFKIFSNPLFDLDEEIISTEIDSLLNEFTGELIFLKSIPPKIDEVDCDPEEDIHLVKKLFDFLIEEIDLSLTPDDLTPPGIENDDYDTEGNILFLEEFLGNDSPSLPKNESFHFDVPLSPRPPAKPPDDGIYFDDESVTRILTAKVVGDISKHFVHVPSVLPTQPTLCPVIDTLLPFSSRNEDKVHLLSYRDFKAFNLFSDSPMMIYGGDRSLDFEESRALGFVLRSLDLRILSFNLEIQYPNLIDQRLSLCILNKRL</sequence>
<gene>
    <name evidence="1" type="ORF">Tci_019903</name>
</gene>
<reference evidence="1" key="1">
    <citation type="journal article" date="2019" name="Sci. Rep.">
        <title>Draft genome of Tanacetum cinerariifolium, the natural source of mosquito coil.</title>
        <authorList>
            <person name="Yamashiro T."/>
            <person name="Shiraishi A."/>
            <person name="Satake H."/>
            <person name="Nakayama K."/>
        </authorList>
    </citation>
    <scope>NUCLEOTIDE SEQUENCE</scope>
</reference>
<accession>A0A6L2KIS8</accession>